<evidence type="ECO:0000256" key="1">
    <source>
        <dbReference type="ARBA" id="ARBA00004141"/>
    </source>
</evidence>
<dbReference type="Pfam" id="PF13000">
    <property type="entry name" value="Acatn"/>
    <property type="match status" value="3"/>
</dbReference>
<feature type="transmembrane region" description="Helical" evidence="7">
    <location>
        <begin position="45"/>
        <end position="65"/>
    </location>
</feature>
<proteinExistence type="predicted"/>
<dbReference type="InterPro" id="IPR024371">
    <property type="entry name" value="AcetylCoA_trans_1-like"/>
</dbReference>
<feature type="coiled-coil region" evidence="5">
    <location>
        <begin position="662"/>
        <end position="689"/>
    </location>
</feature>
<keyword evidence="4 7" id="KW-0472">Membrane</keyword>
<dbReference type="InterPro" id="IPR036259">
    <property type="entry name" value="MFS_trans_sf"/>
</dbReference>
<evidence type="ECO:0000256" key="4">
    <source>
        <dbReference type="ARBA" id="ARBA00023136"/>
    </source>
</evidence>
<evidence type="ECO:0000313" key="9">
    <source>
        <dbReference type="Proteomes" id="UP000654075"/>
    </source>
</evidence>
<keyword evidence="3 7" id="KW-1133">Transmembrane helix</keyword>
<dbReference type="InterPro" id="IPR004752">
    <property type="entry name" value="AmpG_permease/AT-1"/>
</dbReference>
<dbReference type="Gene3D" id="1.20.1250.20">
    <property type="entry name" value="MFS general substrate transporter like domains"/>
    <property type="match status" value="1"/>
</dbReference>
<sequence>MAKPGRGKALSGHRPAGGKTSPEVSAVSADASGKEPSLEGEYGNIALLLMLYILQAVPMGLFGFVNMEIKSLFKDSFSEQGTFMLAAWPFSLKLLWAPLVDSVYLGSFGRRKSWMVPAQLAIGFVLLYLAPRIESFFDARDVTSLTTIFFILYFLCATQDIAVDGWALTMLRTENAGYASTCNAVGQTVGFTVGFMIPMAKIFLLPDFIFFWGTMFIATTLAVWVLKSEAAVAAEDQIEGIGEAYNQMYKVLRLRPVQLLGLHLLTRSLTFIPADVMASGRLQDAGFPKESLATIKLFVTPLEIALPWLLSRFTAGPKPLDVILVAYLPRTLLTLLGGLFAYFAAGSMSGLPSTGVYAGVFALTILQGIASNAMFVAHMAFFAKISDPSIGGTYMTFLNTVHNIGNMWSATFCLKAADYVKASTGLDGAQASGVGFGVECLPTYGQSSFRTLARLRTQAVCPLRLEEEAARHFDERRARTMSLLRFVAGIYFGVVLLWFALPRGSMNFNVWLFNRINSLVNAAGLLLSFVALHRKWLHYRLYDMLIFVMGSHFLATACLSRRWIENLFGLYQQDQVEDEAYKLLVCMTFWAGFLSHAEIDLRYWCAMIHVNISVWLGLGFRNGTTMPVDQYIKLTLTYYILCLIMMEQARRAEHGRREMLVMRVELEKRAEQQKELMQYERQAALAKIVAVEQEALHSFMSAVFDFSGHLEWRALSGVDEPQLCFVLEAQSSLALSELLQQDASGQPLDLLLGPAPSTSAQAEGGAKKRELWNRERQRLWDYAALEACALPLHDDSRTDLSKGGASKVSVARKLALTCADASGNSFEAELFIRDGSLGRSLFGILLLTRGPGSESMGCITSSVASTTIVGCSSSIDIKIPARSCKSSQGSVSSMSSFPQTSMPLSNSVGCEISLWVAAEEEGLPVLQCSAAFTLISGPAAAGFKLLDMIVDVPAFEEWFQTTFNRLLNDAEDNSSAGTESRCVVHLRPMGRVGSLVTFTATCIVQLRPSAELSESVSTMPDGSIRTMAVKILLKYVRMCRTRRTGKGSRRQQQPFTPRNQALKL</sequence>
<gene>
    <name evidence="8" type="ORF">PGLA1383_LOCUS47016</name>
</gene>
<dbReference type="OrthoDB" id="6415790at2759"/>
<comment type="subcellular location">
    <subcellularLocation>
        <location evidence="1">Membrane</location>
        <topology evidence="1">Multi-pass membrane protein</topology>
    </subcellularLocation>
</comment>
<dbReference type="EMBL" id="CAJNNV010029959">
    <property type="protein sequence ID" value="CAE8630801.1"/>
    <property type="molecule type" value="Genomic_DNA"/>
</dbReference>
<feature type="transmembrane region" description="Helical" evidence="7">
    <location>
        <begin position="322"/>
        <end position="344"/>
    </location>
</feature>
<feature type="transmembrane region" description="Helical" evidence="7">
    <location>
        <begin position="175"/>
        <end position="197"/>
    </location>
</feature>
<dbReference type="GO" id="GO:0008521">
    <property type="term" value="F:acetyl-CoA transmembrane transporter activity"/>
    <property type="evidence" value="ECO:0007669"/>
    <property type="project" value="InterPro"/>
</dbReference>
<dbReference type="PANTHER" id="PTHR12778">
    <property type="entry name" value="SOLUTE CARRIER FAMILY 33 ACETYL-COA TRANSPORTER -RELATED"/>
    <property type="match status" value="1"/>
</dbReference>
<evidence type="ECO:0000313" key="8">
    <source>
        <dbReference type="EMBL" id="CAE8630801.1"/>
    </source>
</evidence>
<accession>A0A813GZK8</accession>
<protein>
    <recommendedName>
        <fullName evidence="10">Acetyl-coenzyme A transporter 1</fullName>
    </recommendedName>
</protein>
<feature type="transmembrane region" description="Helical" evidence="7">
    <location>
        <begin position="483"/>
        <end position="501"/>
    </location>
</feature>
<organism evidence="8 9">
    <name type="scientific">Polarella glacialis</name>
    <name type="common">Dinoflagellate</name>
    <dbReference type="NCBI Taxonomy" id="89957"/>
    <lineage>
        <taxon>Eukaryota</taxon>
        <taxon>Sar</taxon>
        <taxon>Alveolata</taxon>
        <taxon>Dinophyceae</taxon>
        <taxon>Suessiales</taxon>
        <taxon>Suessiaceae</taxon>
        <taxon>Polarella</taxon>
    </lineage>
</organism>
<dbReference type="GO" id="GO:0035348">
    <property type="term" value="P:acetyl-CoA transmembrane transport"/>
    <property type="evidence" value="ECO:0007669"/>
    <property type="project" value="InterPro"/>
</dbReference>
<feature type="transmembrane region" description="Helical" evidence="7">
    <location>
        <begin position="544"/>
        <end position="564"/>
    </location>
</feature>
<comment type="caution">
    <text evidence="8">The sequence shown here is derived from an EMBL/GenBank/DDBJ whole genome shotgun (WGS) entry which is preliminary data.</text>
</comment>
<evidence type="ECO:0008006" key="10">
    <source>
        <dbReference type="Google" id="ProtNLM"/>
    </source>
</evidence>
<evidence type="ECO:0000256" key="3">
    <source>
        <dbReference type="ARBA" id="ARBA00022989"/>
    </source>
</evidence>
<evidence type="ECO:0000256" key="5">
    <source>
        <dbReference type="SAM" id="Coils"/>
    </source>
</evidence>
<keyword evidence="5" id="KW-0175">Coiled coil</keyword>
<evidence type="ECO:0000256" key="2">
    <source>
        <dbReference type="ARBA" id="ARBA00022692"/>
    </source>
</evidence>
<dbReference type="PANTHER" id="PTHR12778:SF9">
    <property type="entry name" value="ACETYL-COENZYME A TRANSPORTER 1"/>
    <property type="match status" value="1"/>
</dbReference>
<feature type="region of interest" description="Disordered" evidence="6">
    <location>
        <begin position="1042"/>
        <end position="1064"/>
    </location>
</feature>
<keyword evidence="2 7" id="KW-0812">Transmembrane</keyword>
<keyword evidence="9" id="KW-1185">Reference proteome</keyword>
<feature type="transmembrane region" description="Helical" evidence="7">
    <location>
        <begin position="142"/>
        <end position="163"/>
    </location>
</feature>
<feature type="transmembrane region" description="Helical" evidence="7">
    <location>
        <begin position="113"/>
        <end position="130"/>
    </location>
</feature>
<feature type="transmembrane region" description="Helical" evidence="7">
    <location>
        <begin position="209"/>
        <end position="226"/>
    </location>
</feature>
<feature type="transmembrane region" description="Helical" evidence="7">
    <location>
        <begin position="513"/>
        <end position="532"/>
    </location>
</feature>
<dbReference type="GO" id="GO:0016020">
    <property type="term" value="C:membrane"/>
    <property type="evidence" value="ECO:0007669"/>
    <property type="project" value="UniProtKB-SubCell"/>
</dbReference>
<dbReference type="AlphaFoldDB" id="A0A813GZK8"/>
<feature type="compositionally biased region" description="Polar residues" evidence="6">
    <location>
        <begin position="1050"/>
        <end position="1064"/>
    </location>
</feature>
<evidence type="ECO:0000256" key="7">
    <source>
        <dbReference type="SAM" id="Phobius"/>
    </source>
</evidence>
<reference evidence="8" key="1">
    <citation type="submission" date="2021-02" db="EMBL/GenBank/DDBJ databases">
        <authorList>
            <person name="Dougan E. K."/>
            <person name="Rhodes N."/>
            <person name="Thang M."/>
            <person name="Chan C."/>
        </authorList>
    </citation>
    <scope>NUCLEOTIDE SEQUENCE</scope>
</reference>
<feature type="transmembrane region" description="Helical" evidence="7">
    <location>
        <begin position="356"/>
        <end position="377"/>
    </location>
</feature>
<dbReference type="Proteomes" id="UP000654075">
    <property type="component" value="Unassembled WGS sequence"/>
</dbReference>
<dbReference type="SUPFAM" id="SSF103473">
    <property type="entry name" value="MFS general substrate transporter"/>
    <property type="match status" value="1"/>
</dbReference>
<feature type="region of interest" description="Disordered" evidence="6">
    <location>
        <begin position="1"/>
        <end position="36"/>
    </location>
</feature>
<name>A0A813GZK8_POLGL</name>
<evidence type="ECO:0000256" key="6">
    <source>
        <dbReference type="SAM" id="MobiDB-lite"/>
    </source>
</evidence>
<feature type="transmembrane region" description="Helical" evidence="7">
    <location>
        <begin position="85"/>
        <end position="107"/>
    </location>
</feature>